<dbReference type="SMART" id="SM00389">
    <property type="entry name" value="HOX"/>
    <property type="match status" value="1"/>
</dbReference>
<keyword evidence="2 3" id="KW-0238">DNA-binding</keyword>
<dbReference type="GO" id="GO:0005634">
    <property type="term" value="C:nucleus"/>
    <property type="evidence" value="ECO:0007669"/>
    <property type="project" value="UniProtKB-SubCell"/>
</dbReference>
<feature type="DNA-binding region" description="Homeobox" evidence="2">
    <location>
        <begin position="28"/>
        <end position="91"/>
    </location>
</feature>
<keyword evidence="2 3" id="KW-0539">Nucleus</keyword>
<dbReference type="EMBL" id="CACTIH010007507">
    <property type="protein sequence ID" value="CAA3014806.1"/>
    <property type="molecule type" value="Genomic_DNA"/>
</dbReference>
<evidence type="ECO:0000256" key="4">
    <source>
        <dbReference type="SAM" id="Coils"/>
    </source>
</evidence>
<dbReference type="Pfam" id="PF00046">
    <property type="entry name" value="Homeodomain"/>
    <property type="match status" value="1"/>
</dbReference>
<dbReference type="InterPro" id="IPR001356">
    <property type="entry name" value="HD"/>
</dbReference>
<keyword evidence="2 3" id="KW-0371">Homeobox</keyword>
<dbReference type="GO" id="GO:0003677">
    <property type="term" value="F:DNA binding"/>
    <property type="evidence" value="ECO:0007669"/>
    <property type="project" value="UniProtKB-UniRule"/>
</dbReference>
<sequence>MEIIEHIVAESSNRGTGMGTGRPPRLEEVEKHVTYTDEQIELLEKIYVECPNPTRSQRSQIVQEHPILNGIENRQIKIWFQNCRCCERNKKEKEEFLLMTRNLRAINTMLVEENNLLQNEVAQKMQLRENLRNLLIATASVADLGHETDAFPAANSRSIPLPAEETTNRFLSKATGTVTNCIADLKLKVFMVVMLFGLYLLVSNHLFNFRLSGAVHVLQTHVGEAARPTAAPFDPIKAQSDFILPSFLKLEILKDCPSWFPNCRNLEVLDKFLVNNGTTTELMYTQRDGQDTWLTGADSSKFRCLTFFMAYQFSFSIHLWEDVTSMAQPYVYHVLSQKNNSLKATSGSYLVKNSTEANPAMGSMFSRHSVDAANLAYWIGQSYRSSLGVEFLSVSCRSSDSLLDLSSFKGCPQYFLLVTA</sequence>
<name>A0A8S0UBI1_OLEEU</name>
<dbReference type="GO" id="GO:0003700">
    <property type="term" value="F:DNA-binding transcription factor activity"/>
    <property type="evidence" value="ECO:0007669"/>
    <property type="project" value="InterPro"/>
</dbReference>
<dbReference type="PANTHER" id="PTHR45950:SF10">
    <property type="entry name" value="HOMEOBOX-LEUCINE ZIPPER PROTEIN REVOLUTA"/>
    <property type="match status" value="1"/>
</dbReference>
<dbReference type="InterPro" id="IPR009057">
    <property type="entry name" value="Homeodomain-like_sf"/>
</dbReference>
<proteinExistence type="predicted"/>
<evidence type="ECO:0000256" key="1">
    <source>
        <dbReference type="ARBA" id="ARBA00004123"/>
    </source>
</evidence>
<organism evidence="6 7">
    <name type="scientific">Olea europaea subsp. europaea</name>
    <dbReference type="NCBI Taxonomy" id="158383"/>
    <lineage>
        <taxon>Eukaryota</taxon>
        <taxon>Viridiplantae</taxon>
        <taxon>Streptophyta</taxon>
        <taxon>Embryophyta</taxon>
        <taxon>Tracheophyta</taxon>
        <taxon>Spermatophyta</taxon>
        <taxon>Magnoliopsida</taxon>
        <taxon>eudicotyledons</taxon>
        <taxon>Gunneridae</taxon>
        <taxon>Pentapetalae</taxon>
        <taxon>asterids</taxon>
        <taxon>lamiids</taxon>
        <taxon>Lamiales</taxon>
        <taxon>Oleaceae</taxon>
        <taxon>Oleeae</taxon>
        <taxon>Olea</taxon>
    </lineage>
</organism>
<protein>
    <submittedName>
        <fullName evidence="6">Homeobox-leucine zipper REVOLUTA</fullName>
    </submittedName>
</protein>
<keyword evidence="7" id="KW-1185">Reference proteome</keyword>
<dbReference type="CDD" id="cd00086">
    <property type="entry name" value="homeodomain"/>
    <property type="match status" value="1"/>
</dbReference>
<gene>
    <name evidence="6" type="ORF">OLEA9_A052180</name>
</gene>
<comment type="caution">
    <text evidence="6">The sequence shown here is derived from an EMBL/GenBank/DDBJ whole genome shotgun (WGS) entry which is preliminary data.</text>
</comment>
<evidence type="ECO:0000256" key="2">
    <source>
        <dbReference type="PROSITE-ProRule" id="PRU00108"/>
    </source>
</evidence>
<dbReference type="Gramene" id="OE9A052180T1">
    <property type="protein sequence ID" value="OE9A052180C1"/>
    <property type="gene ID" value="OE9A052180"/>
</dbReference>
<feature type="coiled-coil region" evidence="4">
    <location>
        <begin position="110"/>
        <end position="137"/>
    </location>
</feature>
<dbReference type="Proteomes" id="UP000594638">
    <property type="component" value="Unassembled WGS sequence"/>
</dbReference>
<dbReference type="Gene3D" id="1.10.10.60">
    <property type="entry name" value="Homeodomain-like"/>
    <property type="match status" value="1"/>
</dbReference>
<comment type="subcellular location">
    <subcellularLocation>
        <location evidence="1 2 3">Nucleus</location>
    </subcellularLocation>
</comment>
<feature type="domain" description="Homeobox" evidence="5">
    <location>
        <begin position="26"/>
        <end position="90"/>
    </location>
</feature>
<dbReference type="PROSITE" id="PS50071">
    <property type="entry name" value="HOMEOBOX_2"/>
    <property type="match status" value="1"/>
</dbReference>
<dbReference type="AlphaFoldDB" id="A0A8S0UBI1"/>
<dbReference type="PANTHER" id="PTHR45950">
    <property type="entry name" value="HOMEOBOX-LEUCINE ZIPPER PROTEIN ATHB-14"/>
    <property type="match status" value="1"/>
</dbReference>
<dbReference type="InterPro" id="IPR044830">
    <property type="entry name" value="HD-Zip_III"/>
</dbReference>
<keyword evidence="4" id="KW-0175">Coiled coil</keyword>
<dbReference type="OrthoDB" id="10367606at2759"/>
<evidence type="ECO:0000313" key="6">
    <source>
        <dbReference type="EMBL" id="CAA3014806.1"/>
    </source>
</evidence>
<evidence type="ECO:0000313" key="7">
    <source>
        <dbReference type="Proteomes" id="UP000594638"/>
    </source>
</evidence>
<reference evidence="6 7" key="1">
    <citation type="submission" date="2019-12" db="EMBL/GenBank/DDBJ databases">
        <authorList>
            <person name="Alioto T."/>
            <person name="Alioto T."/>
            <person name="Gomez Garrido J."/>
        </authorList>
    </citation>
    <scope>NUCLEOTIDE SEQUENCE [LARGE SCALE GENOMIC DNA]</scope>
</reference>
<dbReference type="SUPFAM" id="SSF46689">
    <property type="entry name" value="Homeodomain-like"/>
    <property type="match status" value="1"/>
</dbReference>
<evidence type="ECO:0000259" key="5">
    <source>
        <dbReference type="PROSITE" id="PS50071"/>
    </source>
</evidence>
<evidence type="ECO:0000256" key="3">
    <source>
        <dbReference type="RuleBase" id="RU000682"/>
    </source>
</evidence>
<accession>A0A8S0UBI1</accession>